<evidence type="ECO:0000256" key="1">
    <source>
        <dbReference type="ARBA" id="ARBA00006249"/>
    </source>
</evidence>
<keyword evidence="3" id="KW-0858">Xylan degradation</keyword>
<keyword evidence="7" id="KW-0106">Calcium</keyword>
<evidence type="ECO:0000256" key="6">
    <source>
        <dbReference type="ARBA" id="ARBA00022801"/>
    </source>
</evidence>
<dbReference type="GO" id="GO:0045493">
    <property type="term" value="P:xylan catabolic process"/>
    <property type="evidence" value="ECO:0007669"/>
    <property type="project" value="UniProtKB-KW"/>
</dbReference>
<dbReference type="Proteomes" id="UP000800200">
    <property type="component" value="Unassembled WGS sequence"/>
</dbReference>
<keyword evidence="3" id="KW-0119">Carbohydrate metabolism</keyword>
<keyword evidence="8" id="KW-1015">Disulfide bond</keyword>
<keyword evidence="2" id="KW-0719">Serine esterase</keyword>
<dbReference type="PANTHER" id="PTHR33938">
    <property type="entry name" value="FERULOYL ESTERASE B-RELATED"/>
    <property type="match status" value="1"/>
</dbReference>
<keyword evidence="4" id="KW-0479">Metal-binding</keyword>
<evidence type="ECO:0000256" key="4">
    <source>
        <dbReference type="ARBA" id="ARBA00022723"/>
    </source>
</evidence>
<comment type="similarity">
    <text evidence="1 10">Belongs to the tannase family.</text>
</comment>
<sequence>MKLAPYLAPGALVLGVSANPNTTFQRKCASLAGLLDIPPAEVLSSQFIASGTTLQFPGSDPSCSRPSQEVSVNLCRVTLSVTTSNRSSVSMEAWLPENWSGRFLSTGNGGLGGCIQYEDMQYSASLGFSTVGTNNGHNGMGGESFLNNPDVIEDFAYRALHTGVRVDKQISETFYGEPHTKSYYLGCSTGGRQGFKEAQAFPGDFDGIVAGAPAFSFNNLTSWSCHFLPLTGLPGSDTFVPLNMWTVIHEDILKQCDELDGLSDGILESPDLCKYNPDGLICAPGRANTTDCLTLTQARTVRSIFSPLLGVDGSLVYPRMQPGSENVGAPQTYYNGQPFGAADWFRYAIFNDTTWDPATLTTQDYVTSSNLNLFNIETWNGDLSPFQARGGKLLHYHGLMDQTISSDNSPRYYEHVSQTMGLAPQELDEFYRYFRISGMAHCGGGPGASFIGNGPRSVASYDPNENVLMAMVRWVEEGIAPDTITGTAYVNGTPSADVAFKRKHCRWPYRNVYQKSGDPNDAASWKCV</sequence>
<dbReference type="SUPFAM" id="SSF53474">
    <property type="entry name" value="alpha/beta-Hydrolases"/>
    <property type="match status" value="1"/>
</dbReference>
<evidence type="ECO:0000313" key="11">
    <source>
        <dbReference type="EMBL" id="KAF2187891.1"/>
    </source>
</evidence>
<dbReference type="InterPro" id="IPR029058">
    <property type="entry name" value="AB_hydrolase_fold"/>
</dbReference>
<evidence type="ECO:0000256" key="5">
    <source>
        <dbReference type="ARBA" id="ARBA00022729"/>
    </source>
</evidence>
<dbReference type="EMBL" id="ML994625">
    <property type="protein sequence ID" value="KAF2187891.1"/>
    <property type="molecule type" value="Genomic_DNA"/>
</dbReference>
<keyword evidence="12" id="KW-1185">Reference proteome</keyword>
<gene>
    <name evidence="11" type="ORF">K469DRAFT_737709</name>
</gene>
<evidence type="ECO:0000256" key="3">
    <source>
        <dbReference type="ARBA" id="ARBA00022651"/>
    </source>
</evidence>
<evidence type="ECO:0000256" key="10">
    <source>
        <dbReference type="RuleBase" id="RU361238"/>
    </source>
</evidence>
<comment type="catalytic activity">
    <reaction evidence="9">
        <text>feruloyl-polysaccharide + H2O = ferulate + polysaccharide.</text>
        <dbReference type="EC" id="3.1.1.73"/>
    </reaction>
</comment>
<evidence type="ECO:0000256" key="9">
    <source>
        <dbReference type="ARBA" id="ARBA00034075"/>
    </source>
</evidence>
<protein>
    <recommendedName>
        <fullName evidence="10">Carboxylic ester hydrolase</fullName>
        <ecNumber evidence="10">3.1.1.-</ecNumber>
    </recommendedName>
</protein>
<dbReference type="PANTHER" id="PTHR33938:SF15">
    <property type="entry name" value="FERULOYL ESTERASE B-RELATED"/>
    <property type="match status" value="1"/>
</dbReference>
<evidence type="ECO:0000256" key="8">
    <source>
        <dbReference type="ARBA" id="ARBA00023157"/>
    </source>
</evidence>
<dbReference type="GO" id="GO:0030600">
    <property type="term" value="F:feruloyl esterase activity"/>
    <property type="evidence" value="ECO:0007669"/>
    <property type="project" value="UniProtKB-EC"/>
</dbReference>
<keyword evidence="6 10" id="KW-0378">Hydrolase</keyword>
<reference evidence="11" key="1">
    <citation type="journal article" date="2020" name="Stud. Mycol.">
        <title>101 Dothideomycetes genomes: a test case for predicting lifestyles and emergence of pathogens.</title>
        <authorList>
            <person name="Haridas S."/>
            <person name="Albert R."/>
            <person name="Binder M."/>
            <person name="Bloem J."/>
            <person name="Labutti K."/>
            <person name="Salamov A."/>
            <person name="Andreopoulos B."/>
            <person name="Baker S."/>
            <person name="Barry K."/>
            <person name="Bills G."/>
            <person name="Bluhm B."/>
            <person name="Cannon C."/>
            <person name="Castanera R."/>
            <person name="Culley D."/>
            <person name="Daum C."/>
            <person name="Ezra D."/>
            <person name="Gonzalez J."/>
            <person name="Henrissat B."/>
            <person name="Kuo A."/>
            <person name="Liang C."/>
            <person name="Lipzen A."/>
            <person name="Lutzoni F."/>
            <person name="Magnuson J."/>
            <person name="Mondo S."/>
            <person name="Nolan M."/>
            <person name="Ohm R."/>
            <person name="Pangilinan J."/>
            <person name="Park H.-J."/>
            <person name="Ramirez L."/>
            <person name="Alfaro M."/>
            <person name="Sun H."/>
            <person name="Tritt A."/>
            <person name="Yoshinaga Y."/>
            <person name="Zwiers L.-H."/>
            <person name="Turgeon B."/>
            <person name="Goodwin S."/>
            <person name="Spatafora J."/>
            <person name="Crous P."/>
            <person name="Grigoriev I."/>
        </authorList>
    </citation>
    <scope>NUCLEOTIDE SEQUENCE</scope>
    <source>
        <strain evidence="11">CBS 207.26</strain>
    </source>
</reference>
<evidence type="ECO:0000256" key="2">
    <source>
        <dbReference type="ARBA" id="ARBA00022487"/>
    </source>
</evidence>
<keyword evidence="5" id="KW-0732">Signal</keyword>
<proteinExistence type="inferred from homology"/>
<organism evidence="11 12">
    <name type="scientific">Zopfia rhizophila CBS 207.26</name>
    <dbReference type="NCBI Taxonomy" id="1314779"/>
    <lineage>
        <taxon>Eukaryota</taxon>
        <taxon>Fungi</taxon>
        <taxon>Dikarya</taxon>
        <taxon>Ascomycota</taxon>
        <taxon>Pezizomycotina</taxon>
        <taxon>Dothideomycetes</taxon>
        <taxon>Dothideomycetes incertae sedis</taxon>
        <taxon>Zopfiaceae</taxon>
        <taxon>Zopfia</taxon>
    </lineage>
</organism>
<keyword evidence="3" id="KW-0624">Polysaccharide degradation</keyword>
<dbReference type="Pfam" id="PF07519">
    <property type="entry name" value="Tannase"/>
    <property type="match status" value="1"/>
</dbReference>
<evidence type="ECO:0000256" key="7">
    <source>
        <dbReference type="ARBA" id="ARBA00022837"/>
    </source>
</evidence>
<dbReference type="AlphaFoldDB" id="A0A6A6E7J2"/>
<evidence type="ECO:0000313" key="12">
    <source>
        <dbReference type="Proteomes" id="UP000800200"/>
    </source>
</evidence>
<dbReference type="GO" id="GO:0046872">
    <property type="term" value="F:metal ion binding"/>
    <property type="evidence" value="ECO:0007669"/>
    <property type="project" value="UniProtKB-KW"/>
</dbReference>
<dbReference type="EC" id="3.1.1.-" evidence="10"/>
<dbReference type="OrthoDB" id="3039123at2759"/>
<name>A0A6A6E7J2_9PEZI</name>
<dbReference type="InterPro" id="IPR011118">
    <property type="entry name" value="Tannase/feruloyl_esterase"/>
</dbReference>
<accession>A0A6A6E7J2</accession>